<accession>A0ACC2IVX1</accession>
<proteinExistence type="predicted"/>
<name>A0ACC2IVX1_9PEZI</name>
<evidence type="ECO:0000313" key="2">
    <source>
        <dbReference type="Proteomes" id="UP001153334"/>
    </source>
</evidence>
<comment type="caution">
    <text evidence="1">The sequence shown here is derived from an EMBL/GenBank/DDBJ whole genome shotgun (WGS) entry which is preliminary data.</text>
</comment>
<sequence length="100" mass="10823">MDLAYDHIVEESLPKDNGSSSNNGQTTDRKPESTLNEDFQEAYRAITTSSWGSWLGGTVKEVVKQGESVYREASQEVTSLGADASRGFATLRAPGPAGRR</sequence>
<keyword evidence="2" id="KW-1185">Reference proteome</keyword>
<evidence type="ECO:0000313" key="1">
    <source>
        <dbReference type="EMBL" id="KAJ8119344.1"/>
    </source>
</evidence>
<dbReference type="EMBL" id="JAPESX010000890">
    <property type="protein sequence ID" value="KAJ8119344.1"/>
    <property type="molecule type" value="Genomic_DNA"/>
</dbReference>
<reference evidence="1" key="1">
    <citation type="submission" date="2022-11" db="EMBL/GenBank/DDBJ databases">
        <title>Genome Sequence of Nemania bipapillata.</title>
        <authorList>
            <person name="Buettner E."/>
        </authorList>
    </citation>
    <scope>NUCLEOTIDE SEQUENCE</scope>
    <source>
        <strain evidence="1">CP14</strain>
    </source>
</reference>
<gene>
    <name evidence="1" type="ORF">ONZ43_g3686</name>
</gene>
<dbReference type="Proteomes" id="UP001153334">
    <property type="component" value="Unassembled WGS sequence"/>
</dbReference>
<organism evidence="1 2">
    <name type="scientific">Nemania bipapillata</name>
    <dbReference type="NCBI Taxonomy" id="110536"/>
    <lineage>
        <taxon>Eukaryota</taxon>
        <taxon>Fungi</taxon>
        <taxon>Dikarya</taxon>
        <taxon>Ascomycota</taxon>
        <taxon>Pezizomycotina</taxon>
        <taxon>Sordariomycetes</taxon>
        <taxon>Xylariomycetidae</taxon>
        <taxon>Xylariales</taxon>
        <taxon>Xylariaceae</taxon>
        <taxon>Nemania</taxon>
    </lineage>
</organism>
<protein>
    <submittedName>
        <fullName evidence="1">Uncharacterized protein</fullName>
    </submittedName>
</protein>